<feature type="transmembrane region" description="Helical" evidence="2">
    <location>
        <begin position="249"/>
        <end position="277"/>
    </location>
</feature>
<dbReference type="Pfam" id="PF01554">
    <property type="entry name" value="MatE"/>
    <property type="match status" value="2"/>
</dbReference>
<dbReference type="Proteomes" id="UP000321249">
    <property type="component" value="Unassembled WGS sequence"/>
</dbReference>
<keyword evidence="2" id="KW-0812">Transmembrane</keyword>
<feature type="transmembrane region" description="Helical" evidence="2">
    <location>
        <begin position="430"/>
        <end position="450"/>
    </location>
</feature>
<keyword evidence="2" id="KW-1133">Transmembrane helix</keyword>
<dbReference type="CDD" id="cd13131">
    <property type="entry name" value="MATE_NorM_like"/>
    <property type="match status" value="1"/>
</dbReference>
<gene>
    <name evidence="3" type="ORF">FRZ32_03750</name>
</gene>
<organism evidence="3 4">
    <name type="scientific">Allosphingosinicella ginsenosidimutans</name>
    <dbReference type="NCBI Taxonomy" id="1176539"/>
    <lineage>
        <taxon>Bacteria</taxon>
        <taxon>Pseudomonadati</taxon>
        <taxon>Pseudomonadota</taxon>
        <taxon>Alphaproteobacteria</taxon>
        <taxon>Sphingomonadales</taxon>
        <taxon>Sphingomonadaceae</taxon>
        <taxon>Allosphingosinicella</taxon>
    </lineage>
</organism>
<accession>A0A5C6TRJ7</accession>
<dbReference type="InterPro" id="IPR050222">
    <property type="entry name" value="MATE_MdtK"/>
</dbReference>
<dbReference type="GO" id="GO:0042910">
    <property type="term" value="F:xenobiotic transmembrane transporter activity"/>
    <property type="evidence" value="ECO:0007669"/>
    <property type="project" value="InterPro"/>
</dbReference>
<feature type="transmembrane region" description="Helical" evidence="2">
    <location>
        <begin position="141"/>
        <end position="162"/>
    </location>
</feature>
<feature type="transmembrane region" description="Helical" evidence="2">
    <location>
        <begin position="327"/>
        <end position="346"/>
    </location>
</feature>
<dbReference type="NCBIfam" id="TIGR00797">
    <property type="entry name" value="matE"/>
    <property type="match status" value="1"/>
</dbReference>
<feature type="transmembrane region" description="Helical" evidence="2">
    <location>
        <begin position="404"/>
        <end position="424"/>
    </location>
</feature>
<dbReference type="GO" id="GO:0015297">
    <property type="term" value="F:antiporter activity"/>
    <property type="evidence" value="ECO:0007669"/>
    <property type="project" value="InterPro"/>
</dbReference>
<feature type="transmembrane region" description="Helical" evidence="2">
    <location>
        <begin position="366"/>
        <end position="383"/>
    </location>
</feature>
<evidence type="ECO:0000313" key="4">
    <source>
        <dbReference type="Proteomes" id="UP000321249"/>
    </source>
</evidence>
<evidence type="ECO:0000256" key="1">
    <source>
        <dbReference type="ARBA" id="ARBA00022448"/>
    </source>
</evidence>
<sequence length="464" mass="49933">MAALLEPSTPETGFRSELGATARLALPLILGGFAQMAINTVDVLILGRYDVAALAASALALNLLWAMAIFGIGVVTAASPLIAAERGRRPYSVREVRRTVRQAWWASALLCVPIWLVAWHAEAVFALLGQEPALSRAAAGFLRIAMWGTLPFLLYVVLRLYVTSLERPVWGLVVTAGGVAFNALSCWTLVFGHFGFPELGLTGAAIANFLANLFLFLGMATVVSSVRRFRRYRLFGRFWRSDWPRFRELLRLGLPIGVTLALEITIFNAAVFLMGLIDRASLAAHAIAIQIAALAFQLPFGIAQAATVRVGLFHGRGDRAGIARAGHAALSLGLGAAILLSLGIALGSEGLTGLFLGRETQADRQVFDLTISFLWVAAWFQLFDGAQTIGAGMLRGIQDTRWPMAYAAFGYWVVGIIVAVWLGFHTHLRGVGIWIGLASGLAAVAALMLGRWALRDRLRLGAAG</sequence>
<reference evidence="3 4" key="1">
    <citation type="journal article" date="2015" name="J. Microbiol.">
        <title>Sphingosinicella ginsenosidimutans sp. nov., with ginsenoside converting activity.</title>
        <authorList>
            <person name="Kim J.K."/>
            <person name="Kang M.S."/>
            <person name="Park S.C."/>
            <person name="Kim K.M."/>
            <person name="Choi K."/>
            <person name="Yoon M.H."/>
            <person name="Im W.T."/>
        </authorList>
    </citation>
    <scope>NUCLEOTIDE SEQUENCE [LARGE SCALE GENOMIC DNA]</scope>
    <source>
        <strain evidence="3 4">BS-11</strain>
    </source>
</reference>
<feature type="transmembrane region" description="Helical" evidence="2">
    <location>
        <begin position="24"/>
        <end position="46"/>
    </location>
</feature>
<dbReference type="PANTHER" id="PTHR43298:SF2">
    <property type="entry name" value="FMN_FAD EXPORTER YEEO-RELATED"/>
    <property type="match status" value="1"/>
</dbReference>
<dbReference type="InterPro" id="IPR002528">
    <property type="entry name" value="MATE_fam"/>
</dbReference>
<keyword evidence="4" id="KW-1185">Reference proteome</keyword>
<dbReference type="RefSeq" id="WP_147042243.1">
    <property type="nucleotide sequence ID" value="NZ_BAABIR010000002.1"/>
</dbReference>
<dbReference type="EMBL" id="VOQQ01000001">
    <property type="protein sequence ID" value="TXC62856.1"/>
    <property type="molecule type" value="Genomic_DNA"/>
</dbReference>
<evidence type="ECO:0000313" key="3">
    <source>
        <dbReference type="EMBL" id="TXC62856.1"/>
    </source>
</evidence>
<dbReference type="GO" id="GO:0005886">
    <property type="term" value="C:plasma membrane"/>
    <property type="evidence" value="ECO:0007669"/>
    <property type="project" value="TreeGrafter"/>
</dbReference>
<dbReference type="AlphaFoldDB" id="A0A5C6TRJ7"/>
<feature type="transmembrane region" description="Helical" evidence="2">
    <location>
        <begin position="169"/>
        <end position="194"/>
    </location>
</feature>
<feature type="transmembrane region" description="Helical" evidence="2">
    <location>
        <begin position="52"/>
        <end position="82"/>
    </location>
</feature>
<keyword evidence="2" id="KW-0472">Membrane</keyword>
<dbReference type="OrthoDB" id="9780160at2"/>
<evidence type="ECO:0000256" key="2">
    <source>
        <dbReference type="SAM" id="Phobius"/>
    </source>
</evidence>
<feature type="transmembrane region" description="Helical" evidence="2">
    <location>
        <begin position="103"/>
        <end position="121"/>
    </location>
</feature>
<keyword evidence="1" id="KW-0813">Transport</keyword>
<proteinExistence type="predicted"/>
<comment type="caution">
    <text evidence="3">The sequence shown here is derived from an EMBL/GenBank/DDBJ whole genome shotgun (WGS) entry which is preliminary data.</text>
</comment>
<feature type="transmembrane region" description="Helical" evidence="2">
    <location>
        <begin position="283"/>
        <end position="306"/>
    </location>
</feature>
<dbReference type="PANTHER" id="PTHR43298">
    <property type="entry name" value="MULTIDRUG RESISTANCE PROTEIN NORM-RELATED"/>
    <property type="match status" value="1"/>
</dbReference>
<protein>
    <submittedName>
        <fullName evidence="3">MATE family efflux transporter</fullName>
    </submittedName>
</protein>
<name>A0A5C6TRJ7_9SPHN</name>
<feature type="transmembrane region" description="Helical" evidence="2">
    <location>
        <begin position="206"/>
        <end position="229"/>
    </location>
</feature>